<evidence type="ECO:0000313" key="2">
    <source>
        <dbReference type="EMBL" id="MBZ2166591.1"/>
    </source>
</evidence>
<feature type="transmembrane region" description="Helical" evidence="1">
    <location>
        <begin position="32"/>
        <end position="52"/>
    </location>
</feature>
<evidence type="ECO:0000256" key="1">
    <source>
        <dbReference type="SAM" id="Phobius"/>
    </source>
</evidence>
<dbReference type="Proteomes" id="UP000825933">
    <property type="component" value="Unassembled WGS sequence"/>
</dbReference>
<feature type="transmembrane region" description="Helical" evidence="1">
    <location>
        <begin position="64"/>
        <end position="83"/>
    </location>
</feature>
<protein>
    <submittedName>
        <fullName evidence="2">Hydrogenase</fullName>
    </submittedName>
</protein>
<evidence type="ECO:0000313" key="3">
    <source>
        <dbReference type="Proteomes" id="UP000825933"/>
    </source>
</evidence>
<comment type="caution">
    <text evidence="2">The sequence shown here is derived from an EMBL/GenBank/DDBJ whole genome shotgun (WGS) entry which is preliminary data.</text>
</comment>
<accession>A0A8T5V3Z3</accession>
<dbReference type="AlphaFoldDB" id="A0A8T5V3Z3"/>
<gene>
    <name evidence="2" type="ORF">K8N75_11135</name>
</gene>
<name>A0A8T5V3Z3_9EURY</name>
<keyword evidence="3" id="KW-1185">Reference proteome</keyword>
<keyword evidence="1" id="KW-1133">Transmembrane helix</keyword>
<sequence>MDKQEKDVLFLMALAVSGAVLASGLAAFQQWIIVLPLTIAVFLIMILTLFQYKHKFAHLAESIENWAMIIVLIGIIISFIYLYRPV</sequence>
<keyword evidence="1" id="KW-0472">Membrane</keyword>
<keyword evidence="1" id="KW-0812">Transmembrane</keyword>
<dbReference type="EMBL" id="JAIOUQ010000013">
    <property type="protein sequence ID" value="MBZ2166591.1"/>
    <property type="molecule type" value="Genomic_DNA"/>
</dbReference>
<reference evidence="3" key="1">
    <citation type="journal article" date="2022" name="Microbiol. Resour. Announc.">
        <title>Draft Genome Sequence of a Methanogenic Archaeon from West Spitsbergen Permafrost.</title>
        <authorList>
            <person name="Trubitsyn V."/>
            <person name="Rivkina E."/>
            <person name="Shcherbakova V."/>
        </authorList>
    </citation>
    <scope>NUCLEOTIDE SEQUENCE [LARGE SCALE GENOMIC DNA]</scope>
    <source>
        <strain evidence="3">VT</strain>
    </source>
</reference>
<proteinExistence type="predicted"/>
<dbReference type="RefSeq" id="WP_223792134.1">
    <property type="nucleotide sequence ID" value="NZ_JAIOUQ010000013.1"/>
</dbReference>
<organism evidence="2 3">
    <name type="scientific">Methanobacterium spitsbergense</name>
    <dbReference type="NCBI Taxonomy" id="2874285"/>
    <lineage>
        <taxon>Archaea</taxon>
        <taxon>Methanobacteriati</taxon>
        <taxon>Methanobacteriota</taxon>
        <taxon>Methanomada group</taxon>
        <taxon>Methanobacteria</taxon>
        <taxon>Methanobacteriales</taxon>
        <taxon>Methanobacteriaceae</taxon>
        <taxon>Methanobacterium</taxon>
    </lineage>
</organism>